<evidence type="ECO:0000313" key="2">
    <source>
        <dbReference type="Proteomes" id="UP000299102"/>
    </source>
</evidence>
<organism evidence="1 2">
    <name type="scientific">Eumeta variegata</name>
    <name type="common">Bagworm moth</name>
    <name type="synonym">Eumeta japonica</name>
    <dbReference type="NCBI Taxonomy" id="151549"/>
    <lineage>
        <taxon>Eukaryota</taxon>
        <taxon>Metazoa</taxon>
        <taxon>Ecdysozoa</taxon>
        <taxon>Arthropoda</taxon>
        <taxon>Hexapoda</taxon>
        <taxon>Insecta</taxon>
        <taxon>Pterygota</taxon>
        <taxon>Neoptera</taxon>
        <taxon>Endopterygota</taxon>
        <taxon>Lepidoptera</taxon>
        <taxon>Glossata</taxon>
        <taxon>Ditrysia</taxon>
        <taxon>Tineoidea</taxon>
        <taxon>Psychidae</taxon>
        <taxon>Oiketicinae</taxon>
        <taxon>Eumeta</taxon>
    </lineage>
</organism>
<dbReference type="EMBL" id="BGZK01000072">
    <property type="protein sequence ID" value="GBP15448.1"/>
    <property type="molecule type" value="Genomic_DNA"/>
</dbReference>
<name>A0A4C1TNR9_EUMVA</name>
<comment type="caution">
    <text evidence="1">The sequence shown here is derived from an EMBL/GenBank/DDBJ whole genome shotgun (WGS) entry which is preliminary data.</text>
</comment>
<protein>
    <submittedName>
        <fullName evidence="1">Uncharacterized protein</fullName>
    </submittedName>
</protein>
<keyword evidence="2" id="KW-1185">Reference proteome</keyword>
<dbReference type="AlphaFoldDB" id="A0A4C1TNR9"/>
<dbReference type="Proteomes" id="UP000299102">
    <property type="component" value="Unassembled WGS sequence"/>
</dbReference>
<gene>
    <name evidence="1" type="ORF">EVAR_9239_1</name>
</gene>
<evidence type="ECO:0000313" key="1">
    <source>
        <dbReference type="EMBL" id="GBP15448.1"/>
    </source>
</evidence>
<sequence>MRHAKLHRDVSIVSCITFCWCSNRPPGVSCSVRVKASLKLKSVEALFLSYYRKGRFVQAGRRRFRERRRGARLVRPGPSRSIHASLLRIYPQRERWTRGGDRSVRAQYEDYQIINTAGLQKAVAAIAARCRGRLIKNKRAP</sequence>
<proteinExistence type="predicted"/>
<reference evidence="1 2" key="1">
    <citation type="journal article" date="2019" name="Commun. Biol.">
        <title>The bagworm genome reveals a unique fibroin gene that provides high tensile strength.</title>
        <authorList>
            <person name="Kono N."/>
            <person name="Nakamura H."/>
            <person name="Ohtoshi R."/>
            <person name="Tomita M."/>
            <person name="Numata K."/>
            <person name="Arakawa K."/>
        </authorList>
    </citation>
    <scope>NUCLEOTIDE SEQUENCE [LARGE SCALE GENOMIC DNA]</scope>
</reference>
<accession>A0A4C1TNR9</accession>